<dbReference type="PANTHER" id="PTHR37947:SF1">
    <property type="entry name" value="BLL2462 PROTEIN"/>
    <property type="match status" value="1"/>
</dbReference>
<protein>
    <submittedName>
        <fullName evidence="2">von Willebrand factor type A domain protein</fullName>
    </submittedName>
</protein>
<proteinExistence type="predicted"/>
<dbReference type="Gene3D" id="3.40.50.410">
    <property type="entry name" value="von Willebrand factor, type A domain"/>
    <property type="match status" value="1"/>
</dbReference>
<feature type="transmembrane region" description="Helical" evidence="1">
    <location>
        <begin position="895"/>
        <end position="913"/>
    </location>
</feature>
<keyword evidence="1" id="KW-0472">Membrane</keyword>
<keyword evidence="1" id="KW-0812">Transmembrane</keyword>
<dbReference type="STRING" id="980251.GCA_001642875_00108"/>
<keyword evidence="3" id="KW-1185">Reference proteome</keyword>
<feature type="transmembrane region" description="Helical" evidence="1">
    <location>
        <begin position="23"/>
        <end position="43"/>
    </location>
</feature>
<dbReference type="InterPro" id="IPR029062">
    <property type="entry name" value="Class_I_gatase-like"/>
</dbReference>
<feature type="transmembrane region" description="Helical" evidence="1">
    <location>
        <begin position="185"/>
        <end position="208"/>
    </location>
</feature>
<feature type="transmembrane region" description="Helical" evidence="1">
    <location>
        <begin position="220"/>
        <end position="241"/>
    </location>
</feature>
<dbReference type="PANTHER" id="PTHR37947">
    <property type="entry name" value="BLL2462 PROTEIN"/>
    <property type="match status" value="1"/>
</dbReference>
<dbReference type="InterPro" id="IPR036465">
    <property type="entry name" value="vWFA_dom_sf"/>
</dbReference>
<dbReference type="SUPFAM" id="SSF53300">
    <property type="entry name" value="vWA-like"/>
    <property type="match status" value="1"/>
</dbReference>
<dbReference type="KEGG" id="mff:MFFC18_21990"/>
<evidence type="ECO:0000313" key="3">
    <source>
        <dbReference type="Proteomes" id="UP000322214"/>
    </source>
</evidence>
<sequence>MNQQPDIRTIYELQPVLPLTQGWHWLIAILFVFMLVAWIVWLYRRDTQKLDRSVAWGLSAMRLVVISALVIYFLGPEKRTESRLIKDSRVAVVVDTSLSMGLRDDQDSGNSKARIDDVVNWVKTQRPVQRLQQQHEVTVYRFDDTSRPEPIATFPKTGADVELVAAAEAPSAVSALRSRLAFSRAIGWGGLVVLALAVLSLFWSGFAALRKSASGAANPLSFGMYACVAALILIAVCDLWTPRFDLAVSLGFAKADPSEFVAAEEELEIENDEASQDPRDVDWAEQLAARGGATRLGSAIEFIVNRERSGPIAGIVAITDGQGNAGTSAEAAMIAASNAGIPVYPIGIGSTRVARNVQVADLQAPPRVFPGDRFKVKALITSFGLEGTSARVKLYSVDSKNTEVEIEEAEDAIRLGADGEPLPLTFDVQREETGKRRYSVRIEPVDRESETRDNQRSAVVNIVERKTNILLMAGGPTREFRFLRNQLYRDRSVTTHVWLQSAKPGADQESDVLLESFPGTREEMYFFDCVVAFDPDWRELSAAQTALLERWVAEQAGGLILIAGPVNTPEWTRKPRGDEAIDVMRKLYPVAFYSQGSAIRKLGRFGGSEAYPLQFTREGRAAEYLWIGDSAGESTRSWDSFDGVFGYYAVNESKAGADVLAHFADPNTLIGERLPIYLASQFYGAGRAFFQASGEMWRVRRMDVAYFEAYYNKLIRWASQGRLLRDSSRGVLLADRQRCWMGDTISLQAILRDAQDEPLNVPEIEATILRPDDTIDKVILRSNAAAVRPGTYTGRFIASVEGDFRVSLPVPDSPDLEILSTSVSASIPDLEKERPQRNDALLSKLADKTQGHYYQGLAEFSVAESDDDAPENLIQPRDQESFLSGTFDRAFKRKLMMWLMGLMVLALTLEWTVRRLHRLA</sequence>
<feature type="transmembrane region" description="Helical" evidence="1">
    <location>
        <begin position="55"/>
        <end position="74"/>
    </location>
</feature>
<dbReference type="AlphaFoldDB" id="A0A5B9PA19"/>
<reference evidence="2 3" key="1">
    <citation type="submission" date="2019-08" db="EMBL/GenBank/DDBJ databases">
        <title>Deep-cultivation of Planctomycetes and their phenomic and genomic characterization uncovers novel biology.</title>
        <authorList>
            <person name="Wiegand S."/>
            <person name="Jogler M."/>
            <person name="Boedeker C."/>
            <person name="Pinto D."/>
            <person name="Vollmers J."/>
            <person name="Rivas-Marin E."/>
            <person name="Kohn T."/>
            <person name="Peeters S.H."/>
            <person name="Heuer A."/>
            <person name="Rast P."/>
            <person name="Oberbeckmann S."/>
            <person name="Bunk B."/>
            <person name="Jeske O."/>
            <person name="Meyerdierks A."/>
            <person name="Storesund J.E."/>
            <person name="Kallscheuer N."/>
            <person name="Luecker S."/>
            <person name="Lage O.M."/>
            <person name="Pohl T."/>
            <person name="Merkel B.J."/>
            <person name="Hornburger P."/>
            <person name="Mueller R.-W."/>
            <person name="Bruemmer F."/>
            <person name="Labrenz M."/>
            <person name="Spormann A.M."/>
            <person name="Op den Camp H."/>
            <person name="Overmann J."/>
            <person name="Amann R."/>
            <person name="Jetten M.S.M."/>
            <person name="Mascher T."/>
            <person name="Medema M.H."/>
            <person name="Devos D.P."/>
            <person name="Kaster A.-K."/>
            <person name="Ovreas L."/>
            <person name="Rohde M."/>
            <person name="Galperin M.Y."/>
            <person name="Jogler C."/>
        </authorList>
    </citation>
    <scope>NUCLEOTIDE SEQUENCE [LARGE SCALE GENOMIC DNA]</scope>
    <source>
        <strain evidence="2 3">FC18</strain>
    </source>
</reference>
<dbReference type="OrthoDB" id="224647at2"/>
<keyword evidence="1" id="KW-1133">Transmembrane helix</keyword>
<dbReference type="Gene3D" id="3.40.50.880">
    <property type="match status" value="1"/>
</dbReference>
<dbReference type="RefSeq" id="WP_075081571.1">
    <property type="nucleotide sequence ID" value="NZ_CP042912.1"/>
</dbReference>
<dbReference type="EMBL" id="CP042912">
    <property type="protein sequence ID" value="QEG22319.1"/>
    <property type="molecule type" value="Genomic_DNA"/>
</dbReference>
<accession>A0A5B9PA19</accession>
<organism evidence="2 3">
    <name type="scientific">Mariniblastus fucicola</name>
    <dbReference type="NCBI Taxonomy" id="980251"/>
    <lineage>
        <taxon>Bacteria</taxon>
        <taxon>Pseudomonadati</taxon>
        <taxon>Planctomycetota</taxon>
        <taxon>Planctomycetia</taxon>
        <taxon>Pirellulales</taxon>
        <taxon>Pirellulaceae</taxon>
        <taxon>Mariniblastus</taxon>
    </lineage>
</organism>
<evidence type="ECO:0000313" key="2">
    <source>
        <dbReference type="EMBL" id="QEG22319.1"/>
    </source>
</evidence>
<dbReference type="Proteomes" id="UP000322214">
    <property type="component" value="Chromosome"/>
</dbReference>
<name>A0A5B9PA19_9BACT</name>
<gene>
    <name evidence="2" type="ORF">MFFC18_21990</name>
</gene>
<dbReference type="SUPFAM" id="SSF52317">
    <property type="entry name" value="Class I glutamine amidotransferase-like"/>
    <property type="match status" value="1"/>
</dbReference>
<evidence type="ECO:0000256" key="1">
    <source>
        <dbReference type="SAM" id="Phobius"/>
    </source>
</evidence>